<evidence type="ECO:0000256" key="1">
    <source>
        <dbReference type="SAM" id="Coils"/>
    </source>
</evidence>
<feature type="domain" description="PD-(D/E)XK endonuclease-like" evidence="2">
    <location>
        <begin position="7"/>
        <end position="264"/>
    </location>
</feature>
<proteinExistence type="predicted"/>
<dbReference type="GO" id="GO:0004527">
    <property type="term" value="F:exonuclease activity"/>
    <property type="evidence" value="ECO:0007669"/>
    <property type="project" value="UniProtKB-KW"/>
</dbReference>
<evidence type="ECO:0000313" key="4">
    <source>
        <dbReference type="Proteomes" id="UP000229511"/>
    </source>
</evidence>
<accession>A0A160DGN4</accession>
<feature type="coiled-coil region" evidence="1">
    <location>
        <begin position="286"/>
        <end position="313"/>
    </location>
</feature>
<gene>
    <name evidence="3" type="primary">42</name>
    <name evidence="3" type="ORF">PBI_PATRICKSTAR_42</name>
</gene>
<protein>
    <submittedName>
        <fullName evidence="3">Cas4 family exonuclease</fullName>
    </submittedName>
</protein>
<keyword evidence="3" id="KW-0378">Hydrolase</keyword>
<organism evidence="3 4">
    <name type="scientific">Gordonia phage PatrickStar</name>
    <dbReference type="NCBI Taxonomy" id="1838076"/>
    <lineage>
        <taxon>Viruses</taxon>
        <taxon>Duplodnaviria</taxon>
        <taxon>Heunggongvirae</taxon>
        <taxon>Uroviricota</taxon>
        <taxon>Caudoviricetes</taxon>
        <taxon>Orchidvirus</taxon>
        <taxon>Orchidvirus orchid</taxon>
    </lineage>
</organism>
<dbReference type="EMBL" id="KU998252">
    <property type="protein sequence ID" value="ANA87276.1"/>
    <property type="molecule type" value="Genomic_DNA"/>
</dbReference>
<evidence type="ECO:0000313" key="3">
    <source>
        <dbReference type="EMBL" id="ANA87276.1"/>
    </source>
</evidence>
<keyword evidence="3" id="KW-0540">Nuclease</keyword>
<evidence type="ECO:0000259" key="2">
    <source>
        <dbReference type="Pfam" id="PF12705"/>
    </source>
</evidence>
<name>A0A160DGN4_9CAUD</name>
<keyword evidence="1" id="KW-0175">Coiled coil</keyword>
<reference evidence="3 4" key="1">
    <citation type="submission" date="2016-03" db="EMBL/GenBank/DDBJ databases">
        <authorList>
            <person name="Rimple P."/>
            <person name="Montgomery M.T."/>
            <person name="Guerrero C.A."/>
            <person name="Mavrich T.N."/>
            <person name="Pope W.H."/>
            <person name="Garlena R.A."/>
            <person name="Russell D.A."/>
            <person name="Jacobs-Sera D."/>
            <person name="Hendrix R.W."/>
            <person name="Hatfull G.F."/>
        </authorList>
    </citation>
    <scope>NUCLEOTIDE SEQUENCE [LARGE SCALE GENOMIC DNA]</scope>
</reference>
<sequence length="409" mass="46573">MRPANNRVSASSLQTYEECPQQFAVKYVDYIPGSGSADAANEGTAMHHACQMHVQECLIDKTHQWSDVKRLLKHLEDGYKLAFGTALVDQDSYKESAKLIKQWHKRMANTVVNNPDVQILAVEEKKFHDIFIGGVDTDIDLTYIFDRVQAEINEDGSTSIRVVDYKSVRLRWTHEDLRKKIQMHIYAVAAMIEYQDWNPTDIWVEIDLLRHDQSLAIMFTREDCKIAWRYLRETVQKILDTDREKAEYKIGPGCRFCPIKATCPELEKSTNLGGTGVVTDLDIGEIARLRNEIDNKAKALAQLTKELDAQLLEHAKKQDILEWKDEYGNTITISSKGTRKILDQELVAKIIGPDKMAREGKINVTDLDRLIKNGELDEAQERRVKALIEKQFGALSVNVTPASAITEAR</sequence>
<dbReference type="Proteomes" id="UP000229511">
    <property type="component" value="Genome"/>
</dbReference>
<dbReference type="Pfam" id="PF12705">
    <property type="entry name" value="PDDEXK_1"/>
    <property type="match status" value="1"/>
</dbReference>
<keyword evidence="3" id="KW-0269">Exonuclease</keyword>
<dbReference type="Gene3D" id="3.90.320.10">
    <property type="match status" value="1"/>
</dbReference>
<dbReference type="InterPro" id="IPR038726">
    <property type="entry name" value="PDDEXK_AddAB-type"/>
</dbReference>
<dbReference type="InterPro" id="IPR011604">
    <property type="entry name" value="PDDEXK-like_dom_sf"/>
</dbReference>